<organism evidence="2 3">
    <name type="scientific">Caenorhabditis bovis</name>
    <dbReference type="NCBI Taxonomy" id="2654633"/>
    <lineage>
        <taxon>Eukaryota</taxon>
        <taxon>Metazoa</taxon>
        <taxon>Ecdysozoa</taxon>
        <taxon>Nematoda</taxon>
        <taxon>Chromadorea</taxon>
        <taxon>Rhabditida</taxon>
        <taxon>Rhabditina</taxon>
        <taxon>Rhabditomorpha</taxon>
        <taxon>Rhabditoidea</taxon>
        <taxon>Rhabditidae</taxon>
        <taxon>Peloderinae</taxon>
        <taxon>Caenorhabditis</taxon>
    </lineage>
</organism>
<dbReference type="EMBL" id="CADEPM010000003">
    <property type="protein sequence ID" value="CAB3401391.1"/>
    <property type="molecule type" value="Genomic_DNA"/>
</dbReference>
<accession>A0A8S1EJY2</accession>
<feature type="region of interest" description="Disordered" evidence="1">
    <location>
        <begin position="1"/>
        <end position="210"/>
    </location>
</feature>
<evidence type="ECO:0000313" key="2">
    <source>
        <dbReference type="EMBL" id="CAB3401391.1"/>
    </source>
</evidence>
<keyword evidence="3" id="KW-1185">Reference proteome</keyword>
<feature type="compositionally biased region" description="Polar residues" evidence="1">
    <location>
        <begin position="83"/>
        <end position="108"/>
    </location>
</feature>
<dbReference type="PANTHER" id="PTHR13464">
    <property type="entry name" value="TRANSCRIPTIONAL REGULATOR PROTEIN HCNGP"/>
    <property type="match status" value="1"/>
</dbReference>
<sequence length="309" mass="34855">MNNLVANYADSDDESPRRRSSSMKDDEEVVEERKRRNSEAMFDDDDDDDGVRGESAKNGNFSSDDDDEFAEPPPPKRHADTPSPGNVRTPQNVMPHTSSQASLVSYSGDNDDEPEEKRKIEEDTPQLSEPKPPARVSQDEDTDEEERLIDLALEESKQAISKMNQALSPAGSDTPARESSVENGDLEDKSKAHGDAEPEFAHDDDIRIPAPPEIDVDERLQARFEAAFRQKAMGINLNQQIQSRKDFCNPMSYEQFIDRFDIDEKGTNFPSNIFDPHCIPENCFYDKIGEEQRKLMEAQQTANAKKLAK</sequence>
<proteinExistence type="predicted"/>
<feature type="compositionally biased region" description="Polar residues" evidence="1">
    <location>
        <begin position="158"/>
        <end position="167"/>
    </location>
</feature>
<evidence type="ECO:0000256" key="1">
    <source>
        <dbReference type="SAM" id="MobiDB-lite"/>
    </source>
</evidence>
<name>A0A8S1EJY2_9PELO</name>
<protein>
    <recommendedName>
        <fullName evidence="4">SAP30-binding protein</fullName>
    </recommendedName>
</protein>
<dbReference type="OrthoDB" id="1714508at2759"/>
<reference evidence="2 3" key="1">
    <citation type="submission" date="2020-04" db="EMBL/GenBank/DDBJ databases">
        <authorList>
            <person name="Laetsch R D."/>
            <person name="Stevens L."/>
            <person name="Kumar S."/>
            <person name="Blaxter L. M."/>
        </authorList>
    </citation>
    <scope>NUCLEOTIDE SEQUENCE [LARGE SCALE GENOMIC DNA]</scope>
</reference>
<dbReference type="GO" id="GO:0006355">
    <property type="term" value="P:regulation of DNA-templated transcription"/>
    <property type="evidence" value="ECO:0007669"/>
    <property type="project" value="InterPro"/>
</dbReference>
<comment type="caution">
    <text evidence="2">The sequence shown here is derived from an EMBL/GenBank/DDBJ whole genome shotgun (WGS) entry which is preliminary data.</text>
</comment>
<dbReference type="InterPro" id="IPR012479">
    <property type="entry name" value="SAP30BP"/>
</dbReference>
<dbReference type="Pfam" id="PF07818">
    <property type="entry name" value="HCNGP"/>
    <property type="match status" value="1"/>
</dbReference>
<dbReference type="Proteomes" id="UP000494206">
    <property type="component" value="Unassembled WGS sequence"/>
</dbReference>
<evidence type="ECO:0008006" key="4">
    <source>
        <dbReference type="Google" id="ProtNLM"/>
    </source>
</evidence>
<dbReference type="PANTHER" id="PTHR13464:SF0">
    <property type="entry name" value="SAP30-BINDING PROTEIN"/>
    <property type="match status" value="1"/>
</dbReference>
<dbReference type="GO" id="GO:0005634">
    <property type="term" value="C:nucleus"/>
    <property type="evidence" value="ECO:0007669"/>
    <property type="project" value="TreeGrafter"/>
</dbReference>
<feature type="compositionally biased region" description="Basic and acidic residues" evidence="1">
    <location>
        <begin position="175"/>
        <end position="207"/>
    </location>
</feature>
<gene>
    <name evidence="2" type="ORF">CBOVIS_LOCUS4144</name>
</gene>
<dbReference type="AlphaFoldDB" id="A0A8S1EJY2"/>
<evidence type="ECO:0000313" key="3">
    <source>
        <dbReference type="Proteomes" id="UP000494206"/>
    </source>
</evidence>